<dbReference type="EMBL" id="SPHZ02000001">
    <property type="protein sequence ID" value="KAF0933935.1"/>
    <property type="molecule type" value="Genomic_DNA"/>
</dbReference>
<feature type="compositionally biased region" description="Polar residues" evidence="1">
    <location>
        <begin position="20"/>
        <end position="32"/>
    </location>
</feature>
<keyword evidence="3" id="KW-1185">Reference proteome</keyword>
<dbReference type="Proteomes" id="UP000479710">
    <property type="component" value="Unassembled WGS sequence"/>
</dbReference>
<proteinExistence type="predicted"/>
<sequence>MAAPLPQIHSDAASSFRCLSASSNHKTDSPSPGTRGDAPGSLSFSPETASHLSLSSMAEALPLAFRPPSSSPTPDAISRGCIVPWDAFCRRPCCRSAAGAPALEPPSILPHAWQRHKVMNSTRRYCSLVAQPNHFP</sequence>
<accession>A0A6G1FAQ8</accession>
<reference evidence="2 3" key="1">
    <citation type="submission" date="2019-11" db="EMBL/GenBank/DDBJ databases">
        <title>Whole genome sequence of Oryza granulata.</title>
        <authorList>
            <person name="Li W."/>
        </authorList>
    </citation>
    <scope>NUCLEOTIDE SEQUENCE [LARGE SCALE GENOMIC DNA]</scope>
    <source>
        <strain evidence="3">cv. Menghai</strain>
        <tissue evidence="2">Leaf</tissue>
    </source>
</reference>
<name>A0A6G1FAQ8_9ORYZ</name>
<gene>
    <name evidence="2" type="ORF">E2562_020846</name>
</gene>
<evidence type="ECO:0000256" key="1">
    <source>
        <dbReference type="SAM" id="MobiDB-lite"/>
    </source>
</evidence>
<feature type="region of interest" description="Disordered" evidence="1">
    <location>
        <begin position="19"/>
        <end position="49"/>
    </location>
</feature>
<evidence type="ECO:0000313" key="3">
    <source>
        <dbReference type="Proteomes" id="UP000479710"/>
    </source>
</evidence>
<dbReference type="AlphaFoldDB" id="A0A6G1FAQ8"/>
<protein>
    <submittedName>
        <fullName evidence="2">Uncharacterized protein</fullName>
    </submittedName>
</protein>
<evidence type="ECO:0000313" key="2">
    <source>
        <dbReference type="EMBL" id="KAF0933935.1"/>
    </source>
</evidence>
<comment type="caution">
    <text evidence="2">The sequence shown here is derived from an EMBL/GenBank/DDBJ whole genome shotgun (WGS) entry which is preliminary data.</text>
</comment>
<organism evidence="2 3">
    <name type="scientific">Oryza meyeriana var. granulata</name>
    <dbReference type="NCBI Taxonomy" id="110450"/>
    <lineage>
        <taxon>Eukaryota</taxon>
        <taxon>Viridiplantae</taxon>
        <taxon>Streptophyta</taxon>
        <taxon>Embryophyta</taxon>
        <taxon>Tracheophyta</taxon>
        <taxon>Spermatophyta</taxon>
        <taxon>Magnoliopsida</taxon>
        <taxon>Liliopsida</taxon>
        <taxon>Poales</taxon>
        <taxon>Poaceae</taxon>
        <taxon>BOP clade</taxon>
        <taxon>Oryzoideae</taxon>
        <taxon>Oryzeae</taxon>
        <taxon>Oryzinae</taxon>
        <taxon>Oryza</taxon>
        <taxon>Oryza meyeriana</taxon>
    </lineage>
</organism>